<dbReference type="RefSeq" id="WP_009681079.1">
    <property type="nucleotide sequence ID" value="NZ_AEUD01000027.1"/>
</dbReference>
<evidence type="ECO:0000313" key="3">
    <source>
        <dbReference type="Proteomes" id="UP000035065"/>
    </source>
</evidence>
<dbReference type="AlphaFoldDB" id="F1YPP0"/>
<evidence type="ECO:0000256" key="1">
    <source>
        <dbReference type="SAM" id="Phobius"/>
    </source>
</evidence>
<feature type="transmembrane region" description="Helical" evidence="1">
    <location>
        <begin position="12"/>
        <end position="39"/>
    </location>
</feature>
<dbReference type="eggNOG" id="COG3462">
    <property type="taxonomic scope" value="Bacteria"/>
</dbReference>
<organism evidence="2 3">
    <name type="scientific">Gordonia neofelifaecis NRRL B-59395</name>
    <dbReference type="NCBI Taxonomy" id="644548"/>
    <lineage>
        <taxon>Bacteria</taxon>
        <taxon>Bacillati</taxon>
        <taxon>Actinomycetota</taxon>
        <taxon>Actinomycetes</taxon>
        <taxon>Mycobacteriales</taxon>
        <taxon>Gordoniaceae</taxon>
        <taxon>Gordonia</taxon>
    </lineage>
</organism>
<dbReference type="OrthoDB" id="3748887at2"/>
<keyword evidence="1" id="KW-0472">Membrane</keyword>
<keyword evidence="1" id="KW-1133">Transmembrane helix</keyword>
<sequence>MMWGYGTYPGWPGWLMVIMMTAAMIAFWAVIVVGTVAALRAFTHTGREADTLSESAAEQVLATRFAHGELTEEQYRSQLSVLRQVHRVR</sequence>
<name>F1YPP0_9ACTN</name>
<evidence type="ECO:0008006" key="4">
    <source>
        <dbReference type="Google" id="ProtNLM"/>
    </source>
</evidence>
<accession>F1YPP0</accession>
<dbReference type="Proteomes" id="UP000035065">
    <property type="component" value="Unassembled WGS sequence"/>
</dbReference>
<gene>
    <name evidence="2" type="ORF">SCNU_19487</name>
</gene>
<evidence type="ECO:0000313" key="2">
    <source>
        <dbReference type="EMBL" id="EGD53319.1"/>
    </source>
</evidence>
<keyword evidence="3" id="KW-1185">Reference proteome</keyword>
<proteinExistence type="predicted"/>
<protein>
    <recommendedName>
        <fullName evidence="4">SHOCT domain-containing protein</fullName>
    </recommendedName>
</protein>
<comment type="caution">
    <text evidence="2">The sequence shown here is derived from an EMBL/GenBank/DDBJ whole genome shotgun (WGS) entry which is preliminary data.</text>
</comment>
<dbReference type="EMBL" id="AEUD01000027">
    <property type="protein sequence ID" value="EGD53319.1"/>
    <property type="molecule type" value="Genomic_DNA"/>
</dbReference>
<dbReference type="STRING" id="644548.SCNU_19487"/>
<reference evidence="2 3" key="1">
    <citation type="journal article" date="2011" name="J. Bacteriol.">
        <title>Draft Genome Sequence of Gordonia neofelifaecis NRRL B-59395, a Cholesterol-Degrading Actinomycete.</title>
        <authorList>
            <person name="Ge F."/>
            <person name="Li W."/>
            <person name="Chen G."/>
            <person name="Liu Y."/>
            <person name="Zhang G."/>
            <person name="Yong B."/>
            <person name="Wang Q."/>
            <person name="Wang N."/>
            <person name="Huang Z."/>
            <person name="Li W."/>
            <person name="Wang J."/>
            <person name="Wu C."/>
            <person name="Xie Q."/>
            <person name="Liu G."/>
        </authorList>
    </citation>
    <scope>NUCLEOTIDE SEQUENCE [LARGE SCALE GENOMIC DNA]</scope>
    <source>
        <strain evidence="2 3">NRRL B-59395</strain>
    </source>
</reference>
<keyword evidence="1" id="KW-0812">Transmembrane</keyword>